<dbReference type="Pfam" id="PF02239">
    <property type="entry name" value="Cytochrom_D1"/>
    <property type="match status" value="1"/>
</dbReference>
<dbReference type="PROSITE" id="PS51257">
    <property type="entry name" value="PROKAR_LIPOPROTEIN"/>
    <property type="match status" value="1"/>
</dbReference>
<evidence type="ECO:0008006" key="7">
    <source>
        <dbReference type="Google" id="ProtNLM"/>
    </source>
</evidence>
<protein>
    <recommendedName>
        <fullName evidence="7">40-residue YVTN family beta-propeller</fullName>
    </recommendedName>
</protein>
<dbReference type="InterPro" id="IPR015943">
    <property type="entry name" value="WD40/YVTN_repeat-like_dom_sf"/>
</dbReference>
<keyword evidence="5" id="KW-1185">Reference proteome</keyword>
<gene>
    <name evidence="4" type="ORF">AJ85_12995</name>
    <name evidence="3" type="ORF">BALCAV_0207225</name>
</gene>
<dbReference type="SUPFAM" id="SSF50974">
    <property type="entry name" value="Nitrous oxide reductase, N-terminal domain"/>
    <property type="match status" value="1"/>
</dbReference>
<dbReference type="AlphaFoldDB" id="A0A094WM51"/>
<feature type="region of interest" description="Disordered" evidence="1">
    <location>
        <begin position="114"/>
        <end position="136"/>
    </location>
</feature>
<feature type="signal peptide" evidence="2">
    <location>
        <begin position="1"/>
        <end position="19"/>
    </location>
</feature>
<sequence>MNRKICFILMILTISLLLAACGQNAESVVNKEENANAENKLNDGMEETEKKQVDVGEADFEEEYIVVVGNEKDGTMSVIYYPEGRQELVYLDGEAHNLEVNVESQLIWVTINPPHEDNEDEEHSHNHEDDGNEEQDKVKQEMIVAYDINTLEKVEEHQVGSHPAHVTTTENGEIVVVTNSGDNSVTVINRKTDEVVNVEVGEYPHGVRISPDQQNAYIANMQSADVSIIDLQLNEEVNRVHVGEGAVQTGFSHDGKYAFVGLHVDNQLAVINTSTQEVIKHIDVGVGPVQMFASYDNQYVVVANQGSEENPSDTISIIGLDTLEVEKEVPLGKGAHGIVISKDSQYAFVTNMFEDTVSVVDLKTLEEVKRLDVGEYPNGISIN</sequence>
<evidence type="ECO:0000313" key="6">
    <source>
        <dbReference type="Proteomes" id="UP000297014"/>
    </source>
</evidence>
<proteinExistence type="predicted"/>
<feature type="chain" id="PRO_5038207377" description="40-residue YVTN family beta-propeller" evidence="2">
    <location>
        <begin position="20"/>
        <end position="383"/>
    </location>
</feature>
<keyword evidence="2" id="KW-0732">Signal</keyword>
<accession>A0A094WM51</accession>
<name>A0A094WM51_ALKAL</name>
<dbReference type="InterPro" id="IPR051200">
    <property type="entry name" value="Host-pathogen_enzymatic-act"/>
</dbReference>
<dbReference type="Proteomes" id="UP000002754">
    <property type="component" value="Unassembled WGS sequence"/>
</dbReference>
<dbReference type="PANTHER" id="PTHR47197:SF3">
    <property type="entry name" value="DIHYDRO-HEME D1 DEHYDROGENASE"/>
    <property type="match status" value="1"/>
</dbReference>
<dbReference type="Proteomes" id="UP000297014">
    <property type="component" value="Unassembled WGS sequence"/>
</dbReference>
<reference evidence="3 5" key="1">
    <citation type="journal article" date="2014" name="Genome Announc.">
        <title>Draft Genome Sequence of Bacillus alcalophilus AV1934, a Classic Alkaliphile Isolated from Human Feces in 1934.</title>
        <authorList>
            <person name="Attie O."/>
            <person name="Jayaprakash A."/>
            <person name="Shah H."/>
            <person name="Paulsen I.T."/>
            <person name="Morino M."/>
            <person name="Takahashi Y."/>
            <person name="Narumi I."/>
            <person name="Sachidanandam R."/>
            <person name="Satoh K."/>
            <person name="Ito M."/>
            <person name="Krulwich T.A."/>
        </authorList>
    </citation>
    <scope>NUCLEOTIDE SEQUENCE [LARGE SCALE GENOMIC DNA]</scope>
    <source>
        <strain evidence="3 5">AV1934</strain>
    </source>
</reference>
<evidence type="ECO:0000256" key="2">
    <source>
        <dbReference type="SAM" id="SignalP"/>
    </source>
</evidence>
<evidence type="ECO:0000313" key="3">
    <source>
        <dbReference type="EMBL" id="KGA97946.1"/>
    </source>
</evidence>
<evidence type="ECO:0000313" key="5">
    <source>
        <dbReference type="Proteomes" id="UP000002754"/>
    </source>
</evidence>
<dbReference type="EMBL" id="ALPT02000018">
    <property type="protein sequence ID" value="KGA97946.1"/>
    <property type="molecule type" value="Genomic_DNA"/>
</dbReference>
<comment type="caution">
    <text evidence="3">The sequence shown here is derived from an EMBL/GenBank/DDBJ whole genome shotgun (WGS) entry which is preliminary data.</text>
</comment>
<dbReference type="OrthoDB" id="55891at2"/>
<dbReference type="InterPro" id="IPR011045">
    <property type="entry name" value="N2O_reductase_N"/>
</dbReference>
<dbReference type="RefSeq" id="WP_003322315.1">
    <property type="nucleotide sequence ID" value="NZ_ALPT02000018.1"/>
</dbReference>
<dbReference type="InterPro" id="IPR011964">
    <property type="entry name" value="YVTN_b-propeller_repeat"/>
</dbReference>
<dbReference type="eggNOG" id="COG3391">
    <property type="taxonomic scope" value="Bacteria"/>
</dbReference>
<dbReference type="STRING" id="1218173.BALCAV_0207225"/>
<dbReference type="Gene3D" id="2.130.10.10">
    <property type="entry name" value="YVTN repeat-like/Quinoprotein amine dehydrogenase"/>
    <property type="match status" value="2"/>
</dbReference>
<dbReference type="NCBIfam" id="TIGR02276">
    <property type="entry name" value="beta_rpt_yvtn"/>
    <property type="match status" value="2"/>
</dbReference>
<evidence type="ECO:0000313" key="4">
    <source>
        <dbReference type="EMBL" id="THG92350.1"/>
    </source>
</evidence>
<organism evidence="3 5">
    <name type="scientific">Alkalihalobacillus alcalophilus ATCC 27647 = CGMCC 1.3604</name>
    <dbReference type="NCBI Taxonomy" id="1218173"/>
    <lineage>
        <taxon>Bacteria</taxon>
        <taxon>Bacillati</taxon>
        <taxon>Bacillota</taxon>
        <taxon>Bacilli</taxon>
        <taxon>Bacillales</taxon>
        <taxon>Bacillaceae</taxon>
        <taxon>Alkalihalobacillus</taxon>
    </lineage>
</organism>
<dbReference type="PANTHER" id="PTHR47197">
    <property type="entry name" value="PROTEIN NIRF"/>
    <property type="match status" value="1"/>
</dbReference>
<dbReference type="EMBL" id="JALP01000004">
    <property type="protein sequence ID" value="THG92350.1"/>
    <property type="molecule type" value="Genomic_DNA"/>
</dbReference>
<reference evidence="4 6" key="2">
    <citation type="submission" date="2014-01" db="EMBL/GenBank/DDBJ databases">
        <title>Draft genome sequencing of Bacillus alcalophilus CGMCC 1.3604.</title>
        <authorList>
            <person name="Yang J."/>
            <person name="Diao L."/>
            <person name="Yang S."/>
        </authorList>
    </citation>
    <scope>NUCLEOTIDE SEQUENCE [LARGE SCALE GENOMIC DNA]</scope>
    <source>
        <strain evidence="4 6">CGMCC 1.3604</strain>
    </source>
</reference>
<feature type="compositionally biased region" description="Basic and acidic residues" evidence="1">
    <location>
        <begin position="122"/>
        <end position="136"/>
    </location>
</feature>
<evidence type="ECO:0000256" key="1">
    <source>
        <dbReference type="SAM" id="MobiDB-lite"/>
    </source>
</evidence>